<name>A0A8S5MQ09_9CAUD</name>
<proteinExistence type="predicted"/>
<dbReference type="Gene3D" id="1.10.287.110">
    <property type="entry name" value="DnaJ domain"/>
    <property type="match status" value="1"/>
</dbReference>
<dbReference type="InterPro" id="IPR036869">
    <property type="entry name" value="J_dom_sf"/>
</dbReference>
<accession>A0A8S5MQ09</accession>
<protein>
    <submittedName>
        <fullName evidence="1">Mitochondrial import inner membrane translocase-fold, CHAPERONE, PROTEIN TRANSPORT</fullName>
    </submittedName>
</protein>
<sequence length="164" mass="19258">MKYFSNVNTIEELKKQYFALAKKHHSDITGGSDESMKQINAEYAELHKKYKDIHTSHKPEQETYTATESTSECPEDFINIVSALLRMGLNVELCGRWLWISGDTKPHKDELKALGCKWSAKKTMWSWHYPEDGKRYHKRTQSMEEIRETYGSVSFQFQQQMQLV</sequence>
<evidence type="ECO:0000313" key="1">
    <source>
        <dbReference type="EMBL" id="DAD84151.1"/>
    </source>
</evidence>
<dbReference type="EMBL" id="BK014952">
    <property type="protein sequence ID" value="DAD84151.1"/>
    <property type="molecule type" value="Genomic_DNA"/>
</dbReference>
<reference evidence="1" key="1">
    <citation type="journal article" date="2021" name="Proc. Natl. Acad. Sci. U.S.A.">
        <title>A Catalog of Tens of Thousands of Viruses from Human Metagenomes Reveals Hidden Associations with Chronic Diseases.</title>
        <authorList>
            <person name="Tisza M.J."/>
            <person name="Buck C.B."/>
        </authorList>
    </citation>
    <scope>NUCLEOTIDE SEQUENCE</scope>
    <source>
        <strain evidence="1">CtoqT5</strain>
    </source>
</reference>
<dbReference type="SUPFAM" id="SSF46565">
    <property type="entry name" value="Chaperone J-domain"/>
    <property type="match status" value="1"/>
</dbReference>
<organism evidence="1">
    <name type="scientific">Podoviridae sp. ctoqT5</name>
    <dbReference type="NCBI Taxonomy" id="2826577"/>
    <lineage>
        <taxon>Viruses</taxon>
        <taxon>Duplodnaviria</taxon>
        <taxon>Heunggongvirae</taxon>
        <taxon>Uroviricota</taxon>
        <taxon>Caudoviricetes</taxon>
    </lineage>
</organism>